<feature type="transmembrane region" description="Helical" evidence="11">
    <location>
        <begin position="413"/>
        <end position="435"/>
    </location>
</feature>
<evidence type="ECO:0000256" key="10">
    <source>
        <dbReference type="ARBA" id="ARBA00045828"/>
    </source>
</evidence>
<evidence type="ECO:0000256" key="8">
    <source>
        <dbReference type="ARBA" id="ARBA00023136"/>
    </source>
</evidence>
<keyword evidence="8 11" id="KW-0472">Membrane</keyword>
<comment type="similarity">
    <text evidence="3">Belongs to the peptidase M50A family.</text>
</comment>
<dbReference type="PRINTS" id="PR01000">
    <property type="entry name" value="SREBPS2PTASE"/>
</dbReference>
<dbReference type="PROSITE" id="PS50106">
    <property type="entry name" value="PDZ"/>
    <property type="match status" value="1"/>
</dbReference>
<evidence type="ECO:0000256" key="2">
    <source>
        <dbReference type="ARBA" id="ARBA00004127"/>
    </source>
</evidence>
<dbReference type="GO" id="GO:0005737">
    <property type="term" value="C:cytoplasm"/>
    <property type="evidence" value="ECO:0007669"/>
    <property type="project" value="TreeGrafter"/>
</dbReference>
<dbReference type="InterPro" id="IPR008915">
    <property type="entry name" value="Peptidase_M50"/>
</dbReference>
<feature type="transmembrane region" description="Helical" evidence="11">
    <location>
        <begin position="186"/>
        <end position="207"/>
    </location>
</feature>
<dbReference type="Pfam" id="PF02163">
    <property type="entry name" value="Peptidase_M50"/>
    <property type="match status" value="1"/>
</dbReference>
<evidence type="ECO:0000256" key="6">
    <source>
        <dbReference type="ARBA" id="ARBA00022692"/>
    </source>
</evidence>
<feature type="domain" description="PDZ" evidence="12">
    <location>
        <begin position="203"/>
        <end position="258"/>
    </location>
</feature>
<comment type="subcellular location">
    <subcellularLocation>
        <location evidence="2">Endomembrane system</location>
        <topology evidence="2">Multi-pass membrane protein</topology>
    </subcellularLocation>
</comment>
<dbReference type="InterPro" id="IPR001193">
    <property type="entry name" value="MBTPS2"/>
</dbReference>
<dbReference type="EC" id="3.4.24.85" evidence="4"/>
<evidence type="ECO:0000256" key="7">
    <source>
        <dbReference type="ARBA" id="ARBA00022989"/>
    </source>
</evidence>
<comment type="catalytic activity">
    <reaction evidence="1">
        <text>Cleaves several transcription factors that are type-2 transmembrane proteins within membrane-spanning domains. Known substrates include sterol regulatory element-binding protein (SREBP) -1, SREBP-2 and forms of the transcriptional activator ATF6. SREBP-2 is cleaved at the site 477-DRSRILL-|-CVLTFLCLSFNPLTSLLQWGGA-505. The residues Asn-Pro, 11 residues distal to the site of cleavage in the membrane-spanning domain, are important for cleavage by S2P endopeptidase. Replacement of either of these residues does not prevent cleavage, but there is no cleavage if both of these residues are replaced.</text>
        <dbReference type="EC" id="3.4.24.85"/>
    </reaction>
</comment>
<dbReference type="GO" id="GO:0031293">
    <property type="term" value="P:membrane protein intracellular domain proteolysis"/>
    <property type="evidence" value="ECO:0007669"/>
    <property type="project" value="TreeGrafter"/>
</dbReference>
<dbReference type="PANTHER" id="PTHR13325:SF3">
    <property type="entry name" value="MEMBRANE-BOUND TRANSCRIPTION FACTOR SITE-2 PROTEASE"/>
    <property type="match status" value="1"/>
</dbReference>
<evidence type="ECO:0000256" key="3">
    <source>
        <dbReference type="ARBA" id="ARBA00009989"/>
    </source>
</evidence>
<dbReference type="GO" id="GO:0004222">
    <property type="term" value="F:metalloendopeptidase activity"/>
    <property type="evidence" value="ECO:0007669"/>
    <property type="project" value="InterPro"/>
</dbReference>
<name>A0A1L8DTQ4_9DIPT</name>
<evidence type="ECO:0000256" key="5">
    <source>
        <dbReference type="ARBA" id="ARBA00014400"/>
    </source>
</evidence>
<keyword evidence="6 11" id="KW-0812">Transmembrane</keyword>
<feature type="transmembrane region" description="Helical" evidence="11">
    <location>
        <begin position="461"/>
        <end position="483"/>
    </location>
</feature>
<evidence type="ECO:0000256" key="1">
    <source>
        <dbReference type="ARBA" id="ARBA00001350"/>
    </source>
</evidence>
<keyword evidence="13" id="KW-0645">Protease</keyword>
<dbReference type="InterPro" id="IPR036034">
    <property type="entry name" value="PDZ_sf"/>
</dbReference>
<accession>A0A1L8DTQ4</accession>
<comment type="function">
    <text evidence="10">Zinc metalloprotease that mediates intramembrane proteolysis of proteins such as ATF6, ATF6B, SREBF1/SREBP1 and SREBF2/SREBP2. Catalyzes the second step in the proteolytic activation of the sterol regulatory element-binding proteins (SREBPs) SREBF1/SREBP1 and SREBF2/SREBP2: cleaves SREBPs within the first transmembrane segment, thereby releasing the N-terminal segment with a portion of the transmembrane segment attached. Mature N-terminal SREBP fragments shuttle to the nucleus and activate gene transcription. Also mediates the second step in the proteolytic activation of the cyclic AMP-dependent transcription factor ATF-6 (ATF6 and ATF6B). Involved in intramembrane proteolysis during bone formation. In astrocytes and osteoblasts, upon DNA damage and ER stress, mediates the second step of the regulated intramembrane proteolytic activation of the transcription factor CREB3L1, leading to the inhibition of cell-cycle progression.</text>
</comment>
<dbReference type="PANTHER" id="PTHR13325">
    <property type="entry name" value="PROTEASE M50 MEMBRANE-BOUND TRANSCRIPTION FACTOR SITE 2 PROTEASE"/>
    <property type="match status" value="1"/>
</dbReference>
<organism evidence="13">
    <name type="scientific">Nyssomyia neivai</name>
    <dbReference type="NCBI Taxonomy" id="330878"/>
    <lineage>
        <taxon>Eukaryota</taxon>
        <taxon>Metazoa</taxon>
        <taxon>Ecdysozoa</taxon>
        <taxon>Arthropoda</taxon>
        <taxon>Hexapoda</taxon>
        <taxon>Insecta</taxon>
        <taxon>Pterygota</taxon>
        <taxon>Neoptera</taxon>
        <taxon>Endopterygota</taxon>
        <taxon>Diptera</taxon>
        <taxon>Nematocera</taxon>
        <taxon>Psychodoidea</taxon>
        <taxon>Psychodidae</taxon>
        <taxon>Nyssomyia</taxon>
    </lineage>
</organism>
<sequence length="487" mass="54766">MSFLIFLLVVGAIHGVLIFFDSFFKSCMHHPYRLFLDGTGFTVKFLRIEWYTTALNRSLVKWSTSSPRLLARLFDVGVYCTLILLPVSLVLLLWSLFRTHSGGTGESIVDVEVLLPGVTLPLDELHYYLGTLLVSSVVHELGHAVAAVLEDVPVLGFGVRVYFVLPVALTELSPDQLNSLKIWRKLRVLCAGVWNNLVLGLVALLLLQSTKPILGWFYHINRGVYVAEIERKSPLLGARGLHAGDAVTRINSCDVQDIDDWHECLLVALRRQPAYCLSSEFIHRHDESTPVGTLDGLTQCCDPDNPANSCFEYLGDNDILEIPQHVCLPMRLSVENSLRYCDSDNKCNDNGVQGYCLKPLLANSTTIIEIKRRGRSVVYLGHPGDIYRTVRVSNFIPKLRYISPTFGDAFQLFLRYLVVFSFGLVLVNVIPCYGFDGQHIISVLLTHQLTRFGVKNQTRDIVILLITSLCTCLQIALLTRFLWNILQ</sequence>
<dbReference type="InterPro" id="IPR001478">
    <property type="entry name" value="PDZ"/>
</dbReference>
<dbReference type="GO" id="GO:0012505">
    <property type="term" value="C:endomembrane system"/>
    <property type="evidence" value="ECO:0007669"/>
    <property type="project" value="UniProtKB-SubCell"/>
</dbReference>
<evidence type="ECO:0000256" key="4">
    <source>
        <dbReference type="ARBA" id="ARBA00012347"/>
    </source>
</evidence>
<proteinExistence type="inferred from homology"/>
<keyword evidence="7 11" id="KW-1133">Transmembrane helix</keyword>
<evidence type="ECO:0000256" key="9">
    <source>
        <dbReference type="ARBA" id="ARBA00032658"/>
    </source>
</evidence>
<dbReference type="SUPFAM" id="SSF50156">
    <property type="entry name" value="PDZ domain-like"/>
    <property type="match status" value="1"/>
</dbReference>
<reference evidence="13" key="1">
    <citation type="submission" date="2016-12" db="EMBL/GenBank/DDBJ databases">
        <title>An insight into the sialome and mialome of the sand fly, Nyssomyia neivai.</title>
        <authorList>
            <person name="Sebastian V."/>
            <person name="Goulart T.M."/>
            <person name="Oliveira W."/>
            <person name="Calvo E."/>
            <person name="Oliveira L.F."/>
            <person name="Pinto M.C."/>
            <person name="Rosselino A.M."/>
            <person name="Ribeiro J.M."/>
        </authorList>
    </citation>
    <scope>NUCLEOTIDE SEQUENCE</scope>
</reference>
<evidence type="ECO:0000256" key="11">
    <source>
        <dbReference type="SAM" id="Phobius"/>
    </source>
</evidence>
<dbReference type="GO" id="GO:1905897">
    <property type="term" value="P:regulation of response to endoplasmic reticulum stress"/>
    <property type="evidence" value="ECO:0007669"/>
    <property type="project" value="TreeGrafter"/>
</dbReference>
<dbReference type="EMBL" id="GFDF01004248">
    <property type="protein sequence ID" value="JAV09836.1"/>
    <property type="molecule type" value="Transcribed_RNA"/>
</dbReference>
<dbReference type="AlphaFoldDB" id="A0A1L8DTQ4"/>
<protein>
    <recommendedName>
        <fullName evidence="5">Membrane-bound transcription factor site-2 protease</fullName>
        <ecNumber evidence="4">3.4.24.85</ecNumber>
    </recommendedName>
    <alternativeName>
        <fullName evidence="9">Endopeptidase S2P</fullName>
    </alternativeName>
</protein>
<evidence type="ECO:0000259" key="12">
    <source>
        <dbReference type="PROSITE" id="PS50106"/>
    </source>
</evidence>
<feature type="transmembrane region" description="Helical" evidence="11">
    <location>
        <begin position="76"/>
        <end position="97"/>
    </location>
</feature>
<keyword evidence="13" id="KW-0378">Hydrolase</keyword>
<evidence type="ECO:0000313" key="13">
    <source>
        <dbReference type="EMBL" id="JAV09836.1"/>
    </source>
</evidence>
<dbReference type="GO" id="GO:0016020">
    <property type="term" value="C:membrane"/>
    <property type="evidence" value="ECO:0007669"/>
    <property type="project" value="InterPro"/>
</dbReference>